<name>A7EZ30_SCLS1</name>
<proteinExistence type="predicted"/>
<gene>
    <name evidence="2" type="ORF">SS1G_10596</name>
</gene>
<feature type="region of interest" description="Disordered" evidence="1">
    <location>
        <begin position="1"/>
        <end position="39"/>
    </location>
</feature>
<evidence type="ECO:0000256" key="1">
    <source>
        <dbReference type="SAM" id="MobiDB-lite"/>
    </source>
</evidence>
<dbReference type="GeneID" id="5484386"/>
<dbReference type="KEGG" id="ssl:SS1G_10596"/>
<dbReference type="AlphaFoldDB" id="A7EZ30"/>
<reference evidence="3" key="1">
    <citation type="journal article" date="2011" name="PLoS Genet.">
        <title>Genomic analysis of the necrotrophic fungal pathogens Sclerotinia sclerotiorum and Botrytis cinerea.</title>
        <authorList>
            <person name="Amselem J."/>
            <person name="Cuomo C.A."/>
            <person name="van Kan J.A."/>
            <person name="Viaud M."/>
            <person name="Benito E.P."/>
            <person name="Couloux A."/>
            <person name="Coutinho P.M."/>
            <person name="de Vries R.P."/>
            <person name="Dyer P.S."/>
            <person name="Fillinger S."/>
            <person name="Fournier E."/>
            <person name="Gout L."/>
            <person name="Hahn M."/>
            <person name="Kohn L."/>
            <person name="Lapalu N."/>
            <person name="Plummer K.M."/>
            <person name="Pradier J.M."/>
            <person name="Quevillon E."/>
            <person name="Sharon A."/>
            <person name="Simon A."/>
            <person name="ten Have A."/>
            <person name="Tudzynski B."/>
            <person name="Tudzynski P."/>
            <person name="Wincker P."/>
            <person name="Andrew M."/>
            <person name="Anthouard V."/>
            <person name="Beever R.E."/>
            <person name="Beffa R."/>
            <person name="Benoit I."/>
            <person name="Bouzid O."/>
            <person name="Brault B."/>
            <person name="Chen Z."/>
            <person name="Choquer M."/>
            <person name="Collemare J."/>
            <person name="Cotton P."/>
            <person name="Danchin E.G."/>
            <person name="Da Silva C."/>
            <person name="Gautier A."/>
            <person name="Giraud C."/>
            <person name="Giraud T."/>
            <person name="Gonzalez C."/>
            <person name="Grossetete S."/>
            <person name="Guldener U."/>
            <person name="Henrissat B."/>
            <person name="Howlett B.J."/>
            <person name="Kodira C."/>
            <person name="Kretschmer M."/>
            <person name="Lappartient A."/>
            <person name="Leroch M."/>
            <person name="Levis C."/>
            <person name="Mauceli E."/>
            <person name="Neuveglise C."/>
            <person name="Oeser B."/>
            <person name="Pearson M."/>
            <person name="Poulain J."/>
            <person name="Poussereau N."/>
            <person name="Quesneville H."/>
            <person name="Rascle C."/>
            <person name="Schumacher J."/>
            <person name="Segurens B."/>
            <person name="Sexton A."/>
            <person name="Silva E."/>
            <person name="Sirven C."/>
            <person name="Soanes D.M."/>
            <person name="Talbot N.J."/>
            <person name="Templeton M."/>
            <person name="Yandava C."/>
            <person name="Yarden O."/>
            <person name="Zeng Q."/>
            <person name="Rollins J.A."/>
            <person name="Lebrun M.H."/>
            <person name="Dickman M."/>
        </authorList>
    </citation>
    <scope>NUCLEOTIDE SEQUENCE [LARGE SCALE GENOMIC DNA]</scope>
    <source>
        <strain evidence="3">ATCC 18683 / 1980 / Ss-1</strain>
    </source>
</reference>
<dbReference type="Proteomes" id="UP000001312">
    <property type="component" value="Unassembled WGS sequence"/>
</dbReference>
<dbReference type="EMBL" id="CH476636">
    <property type="protein sequence ID" value="EDN94722.1"/>
    <property type="molecule type" value="Genomic_DNA"/>
</dbReference>
<sequence>MTVMNNNGQGKKKGKHVDNKDESPSPCESGIVRTKKGLG</sequence>
<organism evidence="2 3">
    <name type="scientific">Sclerotinia sclerotiorum (strain ATCC 18683 / 1980 / Ss-1)</name>
    <name type="common">White mold</name>
    <name type="synonym">Whetzelinia sclerotiorum</name>
    <dbReference type="NCBI Taxonomy" id="665079"/>
    <lineage>
        <taxon>Eukaryota</taxon>
        <taxon>Fungi</taxon>
        <taxon>Dikarya</taxon>
        <taxon>Ascomycota</taxon>
        <taxon>Pezizomycotina</taxon>
        <taxon>Leotiomycetes</taxon>
        <taxon>Helotiales</taxon>
        <taxon>Sclerotiniaceae</taxon>
        <taxon>Sclerotinia</taxon>
    </lineage>
</organism>
<dbReference type="RefSeq" id="XP_001588150.1">
    <property type="nucleotide sequence ID" value="XM_001588100.1"/>
</dbReference>
<protein>
    <submittedName>
        <fullName evidence="2">Uncharacterized protein</fullName>
    </submittedName>
</protein>
<keyword evidence="3" id="KW-1185">Reference proteome</keyword>
<accession>A7EZ30</accession>
<evidence type="ECO:0000313" key="2">
    <source>
        <dbReference type="EMBL" id="EDN94722.1"/>
    </source>
</evidence>
<evidence type="ECO:0000313" key="3">
    <source>
        <dbReference type="Proteomes" id="UP000001312"/>
    </source>
</evidence>
<dbReference type="InParanoid" id="A7EZ30"/>